<feature type="compositionally biased region" description="Polar residues" evidence="1">
    <location>
        <begin position="301"/>
        <end position="316"/>
    </location>
</feature>
<name>A0A9W8WAR1_9HYPO</name>
<comment type="caution">
    <text evidence="2">The sequence shown here is derived from an EMBL/GenBank/DDBJ whole genome shotgun (WGS) entry which is preliminary data.</text>
</comment>
<feature type="region of interest" description="Disordered" evidence="1">
    <location>
        <begin position="107"/>
        <end position="201"/>
    </location>
</feature>
<feature type="region of interest" description="Disordered" evidence="1">
    <location>
        <begin position="1"/>
        <end position="24"/>
    </location>
</feature>
<reference evidence="2" key="1">
    <citation type="submission" date="2022-10" db="EMBL/GenBank/DDBJ databases">
        <title>Tapping the CABI collections for fungal endophytes: first genome assemblies for Collariella, Neodidymelliopsis, Ascochyta clinopodiicola, Didymella pomorum, Didymosphaeria variabile, Neocosmospora piperis and Neocucurbitaria cava.</title>
        <authorList>
            <person name="Hill R."/>
        </authorList>
    </citation>
    <scope>NUCLEOTIDE SEQUENCE</scope>
    <source>
        <strain evidence="2">IMI 366586</strain>
    </source>
</reference>
<feature type="compositionally biased region" description="Polar residues" evidence="1">
    <location>
        <begin position="10"/>
        <end position="19"/>
    </location>
</feature>
<feature type="compositionally biased region" description="Polar residues" evidence="1">
    <location>
        <begin position="132"/>
        <end position="144"/>
    </location>
</feature>
<keyword evidence="3" id="KW-1185">Reference proteome</keyword>
<sequence>MAIDRLPTIDGSQESSALNKTHDSFAITPPAAQAPWTEETRRIPMMGQTHIPIIAEEDHMAVDVPNTPEVALNADAQVQNEAPVITPAPAVRPAAPEPKFSVKSFASFMSSSPERRPRRSRRASWRDSGSRVPSTQGILASATKNPWERHSPQRRVSWAPLPHETEGQESIPATPTPLAVPGRAASPPPTTPIEDLPTSQDAKFRKHFNAVARRSNMAHGNTYYQRLLPSESQCTVGSPAPDAMAETFLTADQIRQQQHENHRPADHTKSDRETDESQDPLDMVEDVFREIGDFLEKWDVDNTQTSQPAQGPQSPW</sequence>
<gene>
    <name evidence="2" type="ORF">N0V84_007129</name>
</gene>
<feature type="compositionally biased region" description="Basic and acidic residues" evidence="1">
    <location>
        <begin position="257"/>
        <end position="272"/>
    </location>
</feature>
<feature type="compositionally biased region" description="Basic and acidic residues" evidence="1">
    <location>
        <begin position="286"/>
        <end position="300"/>
    </location>
</feature>
<proteinExistence type="predicted"/>
<evidence type="ECO:0000313" key="3">
    <source>
        <dbReference type="Proteomes" id="UP001140502"/>
    </source>
</evidence>
<dbReference type="EMBL" id="JAPEUR010000152">
    <property type="protein sequence ID" value="KAJ4317854.1"/>
    <property type="molecule type" value="Genomic_DNA"/>
</dbReference>
<accession>A0A9W8WAR1</accession>
<dbReference type="OrthoDB" id="5419922at2759"/>
<evidence type="ECO:0000313" key="2">
    <source>
        <dbReference type="EMBL" id="KAJ4317854.1"/>
    </source>
</evidence>
<evidence type="ECO:0000256" key="1">
    <source>
        <dbReference type="SAM" id="MobiDB-lite"/>
    </source>
</evidence>
<protein>
    <submittedName>
        <fullName evidence="2">Uncharacterized protein</fullName>
    </submittedName>
</protein>
<feature type="compositionally biased region" description="Acidic residues" evidence="1">
    <location>
        <begin position="273"/>
        <end position="285"/>
    </location>
</feature>
<dbReference type="Proteomes" id="UP001140502">
    <property type="component" value="Unassembled WGS sequence"/>
</dbReference>
<dbReference type="AlphaFoldDB" id="A0A9W8WAR1"/>
<organism evidence="2 3">
    <name type="scientific">Fusarium piperis</name>
    <dbReference type="NCBI Taxonomy" id="1435070"/>
    <lineage>
        <taxon>Eukaryota</taxon>
        <taxon>Fungi</taxon>
        <taxon>Dikarya</taxon>
        <taxon>Ascomycota</taxon>
        <taxon>Pezizomycotina</taxon>
        <taxon>Sordariomycetes</taxon>
        <taxon>Hypocreomycetidae</taxon>
        <taxon>Hypocreales</taxon>
        <taxon>Nectriaceae</taxon>
        <taxon>Fusarium</taxon>
        <taxon>Fusarium solani species complex</taxon>
    </lineage>
</organism>
<feature type="region of interest" description="Disordered" evidence="1">
    <location>
        <begin position="247"/>
        <end position="316"/>
    </location>
</feature>